<dbReference type="PANTHER" id="PTHR35923:SF2">
    <property type="entry name" value="ENDOGLUCANASE"/>
    <property type="match status" value="1"/>
</dbReference>
<accession>A0A6C0K605</accession>
<feature type="domain" description="Glycoside hydrolase family 5" evidence="6">
    <location>
        <begin position="68"/>
        <end position="277"/>
    </location>
</feature>
<keyword evidence="2" id="KW-0136">Cellulose degradation</keyword>
<dbReference type="InterPro" id="IPR017853">
    <property type="entry name" value="GH"/>
</dbReference>
<sequence length="387" mass="45448">MQLLYGIFYLWGMVVRIVLSSPSALRGDKLTTTTTITTTTTTPEWYTDHGKIMLKERGTREIALRGLTWPGLDTDALAPYGMWKHSQEFFLDQLRAQKFNAIRVLFSAEWAYYHWDATPNPSMIYNDIEARNKTSLQILDMLMEKTQRKNIVIILAMGRLHKDFLTDIWVHYPEYPLSVFMESWFRLLDRYHLCPHLMGIDLFNEPHGVATMSGDPEDPYDWITMIINTIEAIETRYPSNSWLYFVQGIPWGAGYNTTLVDTLLLKPYANRIVYTPHIIDRQDPDLYRVKTPVRKMFDTWDQEFGFVSDQYHQKVMITRCNSVSTIWTGLLGDYALQNQMTNIFLWELSTDPNEGIFQEDWNNFRPDRIMILEMIQPNVTHAILQNR</sequence>
<proteinExistence type="predicted"/>
<evidence type="ECO:0000256" key="4">
    <source>
        <dbReference type="ARBA" id="ARBA00023295"/>
    </source>
</evidence>
<evidence type="ECO:0000313" key="7">
    <source>
        <dbReference type="EMBL" id="QHU11678.1"/>
    </source>
</evidence>
<dbReference type="GO" id="GO:0030245">
    <property type="term" value="P:cellulose catabolic process"/>
    <property type="evidence" value="ECO:0007669"/>
    <property type="project" value="UniProtKB-KW"/>
</dbReference>
<dbReference type="Pfam" id="PF00150">
    <property type="entry name" value="Cellulase"/>
    <property type="match status" value="1"/>
</dbReference>
<dbReference type="Gene3D" id="3.20.20.80">
    <property type="entry name" value="Glycosidases"/>
    <property type="match status" value="1"/>
</dbReference>
<protein>
    <recommendedName>
        <fullName evidence="6">Glycoside hydrolase family 5 domain-containing protein</fullName>
    </recommendedName>
</protein>
<dbReference type="GO" id="GO:0004553">
    <property type="term" value="F:hydrolase activity, hydrolyzing O-glycosyl compounds"/>
    <property type="evidence" value="ECO:0007669"/>
    <property type="project" value="InterPro"/>
</dbReference>
<keyword evidence="3" id="KW-0119">Carbohydrate metabolism</keyword>
<dbReference type="InterPro" id="IPR001547">
    <property type="entry name" value="Glyco_hydro_5"/>
</dbReference>
<keyword evidence="1" id="KW-0378">Hydrolase</keyword>
<evidence type="ECO:0000256" key="5">
    <source>
        <dbReference type="ARBA" id="ARBA00023326"/>
    </source>
</evidence>
<dbReference type="AlphaFoldDB" id="A0A6C0K605"/>
<keyword evidence="5" id="KW-0624">Polysaccharide degradation</keyword>
<dbReference type="SUPFAM" id="SSF51445">
    <property type="entry name" value="(Trans)glycosidases"/>
    <property type="match status" value="1"/>
</dbReference>
<name>A0A6C0K605_9ZZZZ</name>
<organism evidence="7">
    <name type="scientific">viral metagenome</name>
    <dbReference type="NCBI Taxonomy" id="1070528"/>
    <lineage>
        <taxon>unclassified sequences</taxon>
        <taxon>metagenomes</taxon>
        <taxon>organismal metagenomes</taxon>
    </lineage>
</organism>
<evidence type="ECO:0000256" key="2">
    <source>
        <dbReference type="ARBA" id="ARBA00023001"/>
    </source>
</evidence>
<dbReference type="EMBL" id="MN740788">
    <property type="protein sequence ID" value="QHU11678.1"/>
    <property type="molecule type" value="Genomic_DNA"/>
</dbReference>
<evidence type="ECO:0000259" key="6">
    <source>
        <dbReference type="Pfam" id="PF00150"/>
    </source>
</evidence>
<dbReference type="PANTHER" id="PTHR35923">
    <property type="entry name" value="MAJOR EXTRACELLULAR ENDOGLUCANASE"/>
    <property type="match status" value="1"/>
</dbReference>
<reference evidence="7" key="1">
    <citation type="journal article" date="2020" name="Nature">
        <title>Giant virus diversity and host interactions through global metagenomics.</title>
        <authorList>
            <person name="Schulz F."/>
            <person name="Roux S."/>
            <person name="Paez-Espino D."/>
            <person name="Jungbluth S."/>
            <person name="Walsh D.A."/>
            <person name="Denef V.J."/>
            <person name="McMahon K.D."/>
            <person name="Konstantinidis K.T."/>
            <person name="Eloe-Fadrosh E.A."/>
            <person name="Kyrpides N.C."/>
            <person name="Woyke T."/>
        </authorList>
    </citation>
    <scope>NUCLEOTIDE SEQUENCE</scope>
    <source>
        <strain evidence="7">GVMAG-S-1101169-75</strain>
    </source>
</reference>
<evidence type="ECO:0000256" key="1">
    <source>
        <dbReference type="ARBA" id="ARBA00022801"/>
    </source>
</evidence>
<evidence type="ECO:0000256" key="3">
    <source>
        <dbReference type="ARBA" id="ARBA00023277"/>
    </source>
</evidence>
<keyword evidence="4" id="KW-0326">Glycosidase</keyword>